<feature type="transmembrane region" description="Helical" evidence="1">
    <location>
        <begin position="75"/>
        <end position="92"/>
    </location>
</feature>
<feature type="transmembrane region" description="Helical" evidence="1">
    <location>
        <begin position="99"/>
        <end position="119"/>
    </location>
</feature>
<organism evidence="2 3">
    <name type="scientific">Candidatus Scalindua rubra</name>
    <dbReference type="NCBI Taxonomy" id="1872076"/>
    <lineage>
        <taxon>Bacteria</taxon>
        <taxon>Pseudomonadati</taxon>
        <taxon>Planctomycetota</taxon>
        <taxon>Candidatus Brocadiia</taxon>
        <taxon>Candidatus Brocadiales</taxon>
        <taxon>Candidatus Scalinduaceae</taxon>
        <taxon>Candidatus Scalindua</taxon>
    </lineage>
</organism>
<dbReference type="Proteomes" id="UP000094056">
    <property type="component" value="Unassembled WGS sequence"/>
</dbReference>
<protein>
    <recommendedName>
        <fullName evidence="4">Glycosyltransferase RgtA/B/C/D-like domain-containing protein</fullName>
    </recommendedName>
</protein>
<feature type="transmembrane region" description="Helical" evidence="1">
    <location>
        <begin position="324"/>
        <end position="342"/>
    </location>
</feature>
<feature type="transmembrane region" description="Helical" evidence="1">
    <location>
        <begin position="186"/>
        <end position="206"/>
    </location>
</feature>
<evidence type="ECO:0000256" key="1">
    <source>
        <dbReference type="SAM" id="Phobius"/>
    </source>
</evidence>
<keyword evidence="1" id="KW-0812">Transmembrane</keyword>
<evidence type="ECO:0008006" key="4">
    <source>
        <dbReference type="Google" id="ProtNLM"/>
    </source>
</evidence>
<feature type="transmembrane region" description="Helical" evidence="1">
    <location>
        <begin position="218"/>
        <end position="235"/>
    </location>
</feature>
<accession>A0A1E3X6D1</accession>
<feature type="transmembrane region" description="Helical" evidence="1">
    <location>
        <begin position="287"/>
        <end position="303"/>
    </location>
</feature>
<gene>
    <name evidence="2" type="ORF">SCARUB_03732</name>
</gene>
<sequence>MIKRILPMKPLLKREDYYLLLIFIFMALGILTKSFFNDDGYITPDSAGYLALAQNLVEGNGFYVYSSYRPSNERSFFAVWPVGYPIFIYLVAKAFGISVFLASKIVNIIFIGISILLFRKLFKKNAYVYSLIFFAATFILIFTLTWSEVPFIFGLLWFSTAVYYFSQNTNSKLLIFNLFTSSLFLFLNRYIGAFSIGFIGMMSIFYLRKKDYKTSFKLILVSFVGFSIIALYLYHNYLKTGYFTGTVRLPAPETNFELLKMLIRALVIELNIIRTPGGRHITNTFKFSAWFVLQLGFFLYLFWKIKDYIHDINKNEEKYHLYKYFIFVGITYFFCIVLIRWYTNFIGFYCRLLGPASFLFFIAFVNYVEFKYSQKVFQKLKVFIVITCIVSYLLNVPLITIKMFLQSEEKTYQTYYGKISELKDLYSKIPQNSVVVFPNIHLYYLRTDIIGLAPFYPGLAGTKKESMQEFLIRINKIFPEKEVYFQIKDNKPYKDPYHKSIIEFVDNNQGKEFVKIK</sequence>
<feature type="transmembrane region" description="Helical" evidence="1">
    <location>
        <begin position="348"/>
        <end position="368"/>
    </location>
</feature>
<evidence type="ECO:0000313" key="2">
    <source>
        <dbReference type="EMBL" id="ODS31161.1"/>
    </source>
</evidence>
<comment type="caution">
    <text evidence="2">The sequence shown here is derived from an EMBL/GenBank/DDBJ whole genome shotgun (WGS) entry which is preliminary data.</text>
</comment>
<reference evidence="2 3" key="1">
    <citation type="submission" date="2016-07" db="EMBL/GenBank/DDBJ databases">
        <title>Draft genome of Scalindua rubra, obtained from a brine-seawater interface in the Red Sea, sheds light on salt adaptation in anammox bacteria.</title>
        <authorList>
            <person name="Speth D.R."/>
            <person name="Lagkouvardos I."/>
            <person name="Wang Y."/>
            <person name="Qian P.-Y."/>
            <person name="Dutilh B.E."/>
            <person name="Jetten M.S."/>
        </authorList>
    </citation>
    <scope>NUCLEOTIDE SEQUENCE [LARGE SCALE GENOMIC DNA]</scope>
    <source>
        <strain evidence="2">BSI-1</strain>
    </source>
</reference>
<feature type="transmembrane region" description="Helical" evidence="1">
    <location>
        <begin position="380"/>
        <end position="405"/>
    </location>
</feature>
<name>A0A1E3X6D1_9BACT</name>
<evidence type="ECO:0000313" key="3">
    <source>
        <dbReference type="Proteomes" id="UP000094056"/>
    </source>
</evidence>
<dbReference type="AlphaFoldDB" id="A0A1E3X6D1"/>
<proteinExistence type="predicted"/>
<dbReference type="EMBL" id="MAYW01000139">
    <property type="protein sequence ID" value="ODS31161.1"/>
    <property type="molecule type" value="Genomic_DNA"/>
</dbReference>
<keyword evidence="1" id="KW-1133">Transmembrane helix</keyword>
<feature type="transmembrane region" description="Helical" evidence="1">
    <location>
        <begin position="125"/>
        <end position="142"/>
    </location>
</feature>
<keyword evidence="1" id="KW-0472">Membrane</keyword>
<feature type="transmembrane region" description="Helical" evidence="1">
    <location>
        <begin position="17"/>
        <end position="36"/>
    </location>
</feature>